<organism evidence="5 6">
    <name type="scientific">Seminavis robusta</name>
    <dbReference type="NCBI Taxonomy" id="568900"/>
    <lineage>
        <taxon>Eukaryota</taxon>
        <taxon>Sar</taxon>
        <taxon>Stramenopiles</taxon>
        <taxon>Ochrophyta</taxon>
        <taxon>Bacillariophyta</taxon>
        <taxon>Bacillariophyceae</taxon>
        <taxon>Bacillariophycidae</taxon>
        <taxon>Naviculales</taxon>
        <taxon>Naviculaceae</taxon>
        <taxon>Seminavis</taxon>
    </lineage>
</organism>
<keyword evidence="4" id="KW-0472">Membrane</keyword>
<dbReference type="Gene3D" id="3.80.10.10">
    <property type="entry name" value="Ribonuclease Inhibitor"/>
    <property type="match status" value="3"/>
</dbReference>
<dbReference type="SUPFAM" id="SSF52058">
    <property type="entry name" value="L domain-like"/>
    <property type="match status" value="1"/>
</dbReference>
<keyword evidence="4" id="KW-1133">Transmembrane helix</keyword>
<dbReference type="InterPro" id="IPR032675">
    <property type="entry name" value="LRR_dom_sf"/>
</dbReference>
<evidence type="ECO:0000313" key="6">
    <source>
        <dbReference type="Proteomes" id="UP001153069"/>
    </source>
</evidence>
<gene>
    <name evidence="5" type="ORF">SEMRO_700_G189640.1</name>
</gene>
<accession>A0A9N8E9N7</accession>
<dbReference type="Pfam" id="PF00560">
    <property type="entry name" value="LRR_1"/>
    <property type="match status" value="1"/>
</dbReference>
<evidence type="ECO:0000256" key="2">
    <source>
        <dbReference type="ARBA" id="ARBA00022614"/>
    </source>
</evidence>
<dbReference type="FunFam" id="3.80.10.10:FF:000041">
    <property type="entry name" value="LRR receptor-like serine/threonine-protein kinase ERECTA"/>
    <property type="match status" value="2"/>
</dbReference>
<feature type="transmembrane region" description="Helical" evidence="4">
    <location>
        <begin position="160"/>
        <end position="184"/>
    </location>
</feature>
<protein>
    <submittedName>
        <fullName evidence="5">Leucine Rich Repeat</fullName>
    </submittedName>
</protein>
<evidence type="ECO:0000256" key="1">
    <source>
        <dbReference type="ARBA" id="ARBA00004196"/>
    </source>
</evidence>
<comment type="subcellular location">
    <subcellularLocation>
        <location evidence="1">Cell envelope</location>
    </subcellularLocation>
</comment>
<dbReference type="EMBL" id="CAICTM010000699">
    <property type="protein sequence ID" value="CAB9515221.1"/>
    <property type="molecule type" value="Genomic_DNA"/>
</dbReference>
<dbReference type="Proteomes" id="UP001153069">
    <property type="component" value="Unassembled WGS sequence"/>
</dbReference>
<name>A0A9N8E9N7_9STRA</name>
<comment type="caution">
    <text evidence="5">The sequence shown here is derived from an EMBL/GenBank/DDBJ whole genome shotgun (WGS) entry which is preliminary data.</text>
</comment>
<reference evidence="5" key="1">
    <citation type="submission" date="2020-06" db="EMBL/GenBank/DDBJ databases">
        <authorList>
            <consortium name="Plant Systems Biology data submission"/>
        </authorList>
    </citation>
    <scope>NUCLEOTIDE SEQUENCE</scope>
    <source>
        <strain evidence="5">D6</strain>
    </source>
</reference>
<proteinExistence type="predicted"/>
<dbReference type="PANTHER" id="PTHR48059">
    <property type="entry name" value="POLYGALACTURONASE INHIBITOR 1"/>
    <property type="match status" value="1"/>
</dbReference>
<evidence type="ECO:0000256" key="3">
    <source>
        <dbReference type="ARBA" id="ARBA00022737"/>
    </source>
</evidence>
<evidence type="ECO:0000256" key="4">
    <source>
        <dbReference type="SAM" id="Phobius"/>
    </source>
</evidence>
<keyword evidence="2" id="KW-0433">Leucine-rich repeat</keyword>
<sequence>MNNNKTQGHHGSGQQQQQAVNSFDALGKPEREVVIGNQHLIPFPDRTALDVSSPLTLRYVICGIPIPTLSAPAISQDSRPGAYSVAGIGPMLPHPTNRPLAGRIPDVEESGLELVPTSQQDRDRDDGLIHADPIDDSENGKIPTAEPITTRARRLWKKKLFLFLSLETMVAQVIVLIVLVAFLLSRKSSNQTQPSKQQNGVIPIQEHPATMPSITQAPISLWERLSLPEYTIRAMENPRSPQTKAYQWLSNNINKSNNTQHLPVWRLKQRFALATFYYSTRGDHWVKNQGWLDWDTNECNWAQIHPVPKTRCGENGQLLSFKFGSANNLDGTIPPEISLLSESMEKLSLSRNFQLKGNIPTEVGLLTRLTILTFSITHLSGTLPTELGQLLSLDELMISGSEFVGTLPTELGNLSNLTALGIQWADFSGSIPSEILGLSNLQTMFFFECPLLDTASFLPQVVGNLHNLELLGLSGRKTGEFTSIPSEIGKLTNLATLILKDFQLNGPLPSELAMLTNLNYLDLQRNSITGTLPQELSKMSQLGILLMSSNQLEGRPLEQDVLPQLTQLQWLHIDHNLFSGSIATEIGLMSSLEKLELQNTNLSGTLPTELHLLENLTSLVLMNASLSGSTPDGLCGVILSPHEMKFFGGKSYAVPTTNLSACYGTSLCGCTCENCPKA</sequence>
<dbReference type="OrthoDB" id="676979at2759"/>
<keyword evidence="4" id="KW-0812">Transmembrane</keyword>
<keyword evidence="3" id="KW-0677">Repeat</keyword>
<dbReference type="InterPro" id="IPR001611">
    <property type="entry name" value="Leu-rich_rpt"/>
</dbReference>
<keyword evidence="6" id="KW-1185">Reference proteome</keyword>
<dbReference type="AlphaFoldDB" id="A0A9N8E9N7"/>
<dbReference type="InterPro" id="IPR051848">
    <property type="entry name" value="PGIP"/>
</dbReference>
<dbReference type="PANTHER" id="PTHR48059:SF32">
    <property type="entry name" value="LEUCINE-RICH REPEAT DOMAIN, L DOMAIN-LIKE PROTEIN-RELATED"/>
    <property type="match status" value="1"/>
</dbReference>
<evidence type="ECO:0000313" key="5">
    <source>
        <dbReference type="EMBL" id="CAB9515221.1"/>
    </source>
</evidence>